<dbReference type="GO" id="GO:0016491">
    <property type="term" value="F:oxidoreductase activity"/>
    <property type="evidence" value="ECO:0007669"/>
    <property type="project" value="UniProtKB-KW"/>
</dbReference>
<evidence type="ECO:0000259" key="8">
    <source>
        <dbReference type="Pfam" id="PF12804"/>
    </source>
</evidence>
<dbReference type="OrthoDB" id="532420at2759"/>
<evidence type="ECO:0000256" key="3">
    <source>
        <dbReference type="ARBA" id="ARBA00012457"/>
    </source>
</evidence>
<dbReference type="PANTHER" id="PTHR11952">
    <property type="entry name" value="UDP- GLUCOSE PYROPHOSPHORYLASE"/>
    <property type="match status" value="1"/>
</dbReference>
<dbReference type="GO" id="GO:0003977">
    <property type="term" value="F:UDP-N-acetylglucosamine diphosphorylase activity"/>
    <property type="evidence" value="ECO:0007669"/>
    <property type="project" value="UniProtKB-EC"/>
</dbReference>
<dbReference type="SUPFAM" id="SSF53448">
    <property type="entry name" value="Nucleotide-diphospho-sugar transferases"/>
    <property type="match status" value="1"/>
</dbReference>
<protein>
    <recommendedName>
        <fullName evidence="3">UDP-N-acetylglucosamine diphosphorylase</fullName>
        <ecNumber evidence="3">2.7.7.23</ecNumber>
    </recommendedName>
</protein>
<dbReference type="GeneID" id="15807023"/>
<name>L0AXS0_THEEQ</name>
<proteinExistence type="inferred from homology"/>
<accession>L0AXS0</accession>
<dbReference type="Proteomes" id="UP000031512">
    <property type="component" value="Chromosome 1"/>
</dbReference>
<evidence type="ECO:0000313" key="10">
    <source>
        <dbReference type="Proteomes" id="UP000031512"/>
    </source>
</evidence>
<dbReference type="EMBL" id="CP001669">
    <property type="protein sequence ID" value="AFZ80048.1"/>
    <property type="molecule type" value="Genomic_DNA"/>
</dbReference>
<dbReference type="InterPro" id="IPR039741">
    <property type="entry name" value="UDP-sugar_pyrophosphorylase"/>
</dbReference>
<evidence type="ECO:0000256" key="7">
    <source>
        <dbReference type="SAM" id="MobiDB-lite"/>
    </source>
</evidence>
<comment type="pathway">
    <text evidence="1">Nucleotide-sugar biosynthesis; UDP-N-acetyl-alpha-D-glucosamine biosynthesis; UDP-N-acetyl-alpha-D-glucosamine from N-acetyl-alpha-D-glucosamine 1-phosphate: step 1/1.</text>
</comment>
<feature type="domain" description="MobA-like NTP transferase" evidence="8">
    <location>
        <begin position="72"/>
        <end position="114"/>
    </location>
</feature>
<gene>
    <name evidence="9" type="ORF">BEWA_028980</name>
</gene>
<reference evidence="9 10" key="1">
    <citation type="journal article" date="2012" name="BMC Genomics">
        <title>Comparative genomic analysis and phylogenetic position of Theileria equi.</title>
        <authorList>
            <person name="Kappmeyer L.S."/>
            <person name="Thiagarajan M."/>
            <person name="Herndon D.R."/>
            <person name="Ramsay J.D."/>
            <person name="Caler E."/>
            <person name="Djikeng A."/>
            <person name="Gillespie J.J."/>
            <person name="Lau A.O."/>
            <person name="Roalson E.H."/>
            <person name="Silva J.C."/>
            <person name="Silva M.G."/>
            <person name="Suarez C.E."/>
            <person name="Ueti M.W."/>
            <person name="Nene V.M."/>
            <person name="Mealey R.H."/>
            <person name="Knowles D.P."/>
            <person name="Brayton K.A."/>
        </authorList>
    </citation>
    <scope>NUCLEOTIDE SEQUENCE [LARGE SCALE GENOMIC DNA]</scope>
    <source>
        <strain evidence="9 10">WA</strain>
    </source>
</reference>
<comment type="catalytic activity">
    <reaction evidence="6">
        <text>N-acetyl-alpha-D-glucosamine 1-phosphate + UTP + H(+) = UDP-N-acetyl-alpha-D-glucosamine + diphosphate</text>
        <dbReference type="Rhea" id="RHEA:13509"/>
        <dbReference type="ChEBI" id="CHEBI:15378"/>
        <dbReference type="ChEBI" id="CHEBI:33019"/>
        <dbReference type="ChEBI" id="CHEBI:46398"/>
        <dbReference type="ChEBI" id="CHEBI:57705"/>
        <dbReference type="ChEBI" id="CHEBI:57776"/>
        <dbReference type="EC" id="2.7.7.23"/>
    </reaction>
</comment>
<evidence type="ECO:0000256" key="5">
    <source>
        <dbReference type="ARBA" id="ARBA00022695"/>
    </source>
</evidence>
<evidence type="ECO:0000256" key="6">
    <source>
        <dbReference type="ARBA" id="ARBA00048493"/>
    </source>
</evidence>
<organism evidence="9 10">
    <name type="scientific">Theileria equi strain WA</name>
    <dbReference type="NCBI Taxonomy" id="1537102"/>
    <lineage>
        <taxon>Eukaryota</taxon>
        <taxon>Sar</taxon>
        <taxon>Alveolata</taxon>
        <taxon>Apicomplexa</taxon>
        <taxon>Aconoidasida</taxon>
        <taxon>Piroplasmida</taxon>
        <taxon>Theileriidae</taxon>
        <taxon>Theileria</taxon>
    </lineage>
</organism>
<evidence type="ECO:0000256" key="4">
    <source>
        <dbReference type="ARBA" id="ARBA00022679"/>
    </source>
</evidence>
<dbReference type="EC" id="2.7.7.23" evidence="3"/>
<evidence type="ECO:0000256" key="1">
    <source>
        <dbReference type="ARBA" id="ARBA00005208"/>
    </source>
</evidence>
<keyword evidence="9" id="KW-0560">Oxidoreductase</keyword>
<dbReference type="Gene3D" id="3.90.550.10">
    <property type="entry name" value="Spore Coat Polysaccharide Biosynthesis Protein SpsA, Chain A"/>
    <property type="match status" value="1"/>
</dbReference>
<feature type="region of interest" description="Disordered" evidence="7">
    <location>
        <begin position="121"/>
        <end position="167"/>
    </location>
</feature>
<comment type="similarity">
    <text evidence="2">Belongs to the UDPGP type 1 family.</text>
</comment>
<dbReference type="InterPro" id="IPR002618">
    <property type="entry name" value="UDPGP_fam"/>
</dbReference>
<dbReference type="AlphaFoldDB" id="L0AXS0"/>
<evidence type="ECO:0000256" key="2">
    <source>
        <dbReference type="ARBA" id="ARBA00010401"/>
    </source>
</evidence>
<dbReference type="InterPro" id="IPR025877">
    <property type="entry name" value="MobA-like_NTP_Trfase"/>
</dbReference>
<dbReference type="RefSeq" id="XP_004829714.1">
    <property type="nucleotide sequence ID" value="XM_004829657.1"/>
</dbReference>
<dbReference type="InterPro" id="IPR029044">
    <property type="entry name" value="Nucleotide-diphossugar_trans"/>
</dbReference>
<keyword evidence="5" id="KW-0548">Nucleotidyltransferase</keyword>
<dbReference type="STRING" id="1537102.L0AXS0"/>
<dbReference type="eggNOG" id="KOG2388">
    <property type="taxonomic scope" value="Eukaryota"/>
</dbReference>
<dbReference type="GO" id="GO:0006048">
    <property type="term" value="P:UDP-N-acetylglucosamine biosynthetic process"/>
    <property type="evidence" value="ECO:0007669"/>
    <property type="project" value="TreeGrafter"/>
</dbReference>
<dbReference type="KEGG" id="beq:BEWA_028980"/>
<dbReference type="VEuPathDB" id="PiroplasmaDB:BEWA_028980"/>
<evidence type="ECO:0000313" key="9">
    <source>
        <dbReference type="EMBL" id="AFZ80048.1"/>
    </source>
</evidence>
<sequence>MSDVCDYYKRILLSCLSKRYEETFAPFEEINFETKYEDAAIGSVIKHLDENKRQILRQRGLESIRDGRVALVILAGGQSTRLGKNGNKSLVQITPNGSKTLLQLHLERVRRVCLNAEMSSLSENANESTDTRNRAEGKVIETGKDSGTSKATRGNEHENGNNSSSDSKRPLVYILTSVFNKNDIQGYLDKNGYFGLDPNLVVLLEQKNVPCFFMNATQCKHDGESLSESTPKGSMGGNYQSKLIDSPRSIFETRRSVFTMQSGEFHMSSDGNPLTVEVLVDSKGLITAPNGNGNIFECLHNCHSFMKHLENLDHLHVIAVDNALSRPLDPEFIGLGLHFPFDTLNKCIKKKENENLGIFCVGKHPCIVEYSELDRITSDSPIRQNDNFYGNICDHLFSGPFLRRIMDYKAYLEMPYHVAKKAIPYWDGTQFVYPDSINGYKLELFIFDVMKFAEKVLCLEVDREDSFAPVKRAYDFDWENNDNSVQYKMDIIYKKWLKSVKCNVDGIFCEISPLLSYSGEGLEEYSGCQLTAPILLDKPSK</sequence>
<dbReference type="Pfam" id="PF01704">
    <property type="entry name" value="UDPGP"/>
    <property type="match status" value="1"/>
</dbReference>
<dbReference type="PANTHER" id="PTHR11952:SF2">
    <property type="entry name" value="LD24639P"/>
    <property type="match status" value="1"/>
</dbReference>
<dbReference type="Pfam" id="PF12804">
    <property type="entry name" value="NTP_transf_3"/>
    <property type="match status" value="1"/>
</dbReference>
<feature type="compositionally biased region" description="Basic and acidic residues" evidence="7">
    <location>
        <begin position="129"/>
        <end position="144"/>
    </location>
</feature>
<keyword evidence="4" id="KW-0808">Transferase</keyword>
<keyword evidence="10" id="KW-1185">Reference proteome</keyword>